<comment type="caution">
    <text evidence="10">The sequence shown here is derived from an EMBL/GenBank/DDBJ whole genome shotgun (WGS) entry which is preliminary data.</text>
</comment>
<comment type="subcellular location">
    <subcellularLocation>
        <location evidence="1">Cytoplasm</location>
    </subcellularLocation>
</comment>
<keyword evidence="6 7" id="KW-0505">Motor protein</keyword>
<evidence type="ECO:0000259" key="9">
    <source>
        <dbReference type="PROSITE" id="PS50067"/>
    </source>
</evidence>
<dbReference type="PRINTS" id="PR00380">
    <property type="entry name" value="KINESINHEAVY"/>
</dbReference>
<evidence type="ECO:0000256" key="6">
    <source>
        <dbReference type="PROSITE-ProRule" id="PRU00283"/>
    </source>
</evidence>
<accession>A0ABD3FHP9</accession>
<feature type="region of interest" description="Disordered" evidence="8">
    <location>
        <begin position="1"/>
        <end position="29"/>
    </location>
</feature>
<evidence type="ECO:0000256" key="2">
    <source>
        <dbReference type="ARBA" id="ARBA00022490"/>
    </source>
</evidence>
<feature type="domain" description="Kinesin motor" evidence="9">
    <location>
        <begin position="30"/>
        <end position="401"/>
    </location>
</feature>
<comment type="similarity">
    <text evidence="6 7">Belongs to the TRAFAC class myosin-kinesin ATPase superfamily. Kinesin family.</text>
</comment>
<dbReference type="InterPro" id="IPR027640">
    <property type="entry name" value="Kinesin-like_fam"/>
</dbReference>
<dbReference type="PROSITE" id="PS00411">
    <property type="entry name" value="KINESIN_MOTOR_1"/>
    <property type="match status" value="1"/>
</dbReference>
<dbReference type="InterPro" id="IPR036961">
    <property type="entry name" value="Kinesin_motor_dom_sf"/>
</dbReference>
<keyword evidence="4 6" id="KW-0067">ATP-binding</keyword>
<dbReference type="PROSITE" id="PS50067">
    <property type="entry name" value="KINESIN_MOTOR_2"/>
    <property type="match status" value="1"/>
</dbReference>
<evidence type="ECO:0000256" key="8">
    <source>
        <dbReference type="SAM" id="MobiDB-lite"/>
    </source>
</evidence>
<dbReference type="GO" id="GO:0005737">
    <property type="term" value="C:cytoplasm"/>
    <property type="evidence" value="ECO:0007669"/>
    <property type="project" value="UniProtKB-SubCell"/>
</dbReference>
<proteinExistence type="inferred from homology"/>
<name>A0ABD3FHP9_9STRA</name>
<dbReference type="GO" id="GO:0005524">
    <property type="term" value="F:ATP binding"/>
    <property type="evidence" value="ECO:0007669"/>
    <property type="project" value="UniProtKB-UniRule"/>
</dbReference>
<evidence type="ECO:0000256" key="7">
    <source>
        <dbReference type="RuleBase" id="RU000394"/>
    </source>
</evidence>
<dbReference type="InterPro" id="IPR019821">
    <property type="entry name" value="Kinesin_motor_CS"/>
</dbReference>
<dbReference type="PANTHER" id="PTHR47969">
    <property type="entry name" value="CHROMOSOME-ASSOCIATED KINESIN KIF4A-RELATED"/>
    <property type="match status" value="1"/>
</dbReference>
<dbReference type="Gene3D" id="3.40.850.10">
    <property type="entry name" value="Kinesin motor domain"/>
    <property type="match status" value="1"/>
</dbReference>
<dbReference type="GO" id="GO:0005874">
    <property type="term" value="C:microtubule"/>
    <property type="evidence" value="ECO:0007669"/>
    <property type="project" value="UniProtKB-KW"/>
</dbReference>
<protein>
    <recommendedName>
        <fullName evidence="7">Kinesin-like protein</fullName>
    </recommendedName>
</protein>
<evidence type="ECO:0000313" key="10">
    <source>
        <dbReference type="EMBL" id="KAL3666450.1"/>
    </source>
</evidence>
<sequence length="851" mass="95553">MEELKVQPLSPKKSPTKSPKRPPPPPLAARVKVAVRVRPPVVCDGDEPPPLCITNEGPENETNASENLIHFQVEAMQKSFRFDHVFSSEAAQADVHNTALQPLLASLMHGFNVTVLAYGQTGSGKTHTMGGAETSELQSGNDDGLILRFVRDLFNALGTEASLKTTIKVSFLEIYCDEIRDLLVDGGERARSFSQNGSRVSRLTIHEDDYDVRVEGLQQVKVKSVAEALALLRTGRQRQTIGAHALNDQSSRSHAVYTLEISRTFANEIKRAKLTFVDLAGSERVKKTLMEGQGMREGSHINIGLLALGNVINALGSRHRRLQRRNSTGISGRKSNITGSDEMASLGPAHVPYRSSKLTRLLRDALGGNSVTLFIACISPEITNCNETLCTLQYANRARSIQNKAQKNVEEAVTEDVMVEDPSVVQAAESQREIYALREQVAALKMQLDQAVAAVKAVEVRDSTFAGKPQEPNSSGNVASLKYPKGKRRLRIAALELDIPELLSPKDSSFSLESEQREGVLKKSTGNFKGHDFSVCSSTATSMNQSTPEVRAPFGPELPTEESLLTERVTNEVVPRKQFSPSVSVREMIDQSTQYEPPCPQQQRKIPVDYVLLSPSQVFREVHSQKLGAHSPWPHRRRLDIQLHESRCSNSPNPNSSSCSKTQDVLRGLLQRTQLLIDNSLHLELEDTKRKEEQQAPLSFETFVDQMTALFDQRRRQLQFVHRLTQRFRHLATVLSVADVDSQLIELNKYTLEHQQDALQERLEAFERLAADRLWIRLQHREVATETYAGIWNDKLTEVFLFEDQYEACTTWHTRREDHEFFQHHILPFILNGWISVAPTDLETEQLWFTL</sequence>
<feature type="compositionally biased region" description="Polar residues" evidence="8">
    <location>
        <begin position="325"/>
        <end position="339"/>
    </location>
</feature>
<keyword evidence="11" id="KW-1185">Reference proteome</keyword>
<dbReference type="EMBL" id="JBIMZQ010000017">
    <property type="protein sequence ID" value="KAL3666450.1"/>
    <property type="molecule type" value="Genomic_DNA"/>
</dbReference>
<dbReference type="InterPro" id="IPR001752">
    <property type="entry name" value="Kinesin_motor_dom"/>
</dbReference>
<feature type="binding site" evidence="6">
    <location>
        <begin position="119"/>
        <end position="126"/>
    </location>
    <ligand>
        <name>ATP</name>
        <dbReference type="ChEBI" id="CHEBI:30616"/>
    </ligand>
</feature>
<gene>
    <name evidence="10" type="ORF">V7S43_008698</name>
</gene>
<dbReference type="Proteomes" id="UP001632037">
    <property type="component" value="Unassembled WGS sequence"/>
</dbReference>
<evidence type="ECO:0000256" key="1">
    <source>
        <dbReference type="ARBA" id="ARBA00004496"/>
    </source>
</evidence>
<keyword evidence="3 6" id="KW-0547">Nucleotide-binding</keyword>
<evidence type="ECO:0000256" key="5">
    <source>
        <dbReference type="ARBA" id="ARBA00023054"/>
    </source>
</evidence>
<feature type="region of interest" description="Disordered" evidence="8">
    <location>
        <begin position="323"/>
        <end position="342"/>
    </location>
</feature>
<organism evidence="10 11">
    <name type="scientific">Phytophthora oleae</name>
    <dbReference type="NCBI Taxonomy" id="2107226"/>
    <lineage>
        <taxon>Eukaryota</taxon>
        <taxon>Sar</taxon>
        <taxon>Stramenopiles</taxon>
        <taxon>Oomycota</taxon>
        <taxon>Peronosporomycetes</taxon>
        <taxon>Peronosporales</taxon>
        <taxon>Peronosporaceae</taxon>
        <taxon>Phytophthora</taxon>
    </lineage>
</organism>
<dbReference type="Pfam" id="PF00225">
    <property type="entry name" value="Kinesin"/>
    <property type="match status" value="1"/>
</dbReference>
<dbReference type="InterPro" id="IPR027417">
    <property type="entry name" value="P-loop_NTPase"/>
</dbReference>
<evidence type="ECO:0000256" key="4">
    <source>
        <dbReference type="ARBA" id="ARBA00022840"/>
    </source>
</evidence>
<dbReference type="SMART" id="SM00129">
    <property type="entry name" value="KISc"/>
    <property type="match status" value="1"/>
</dbReference>
<keyword evidence="2" id="KW-0963">Cytoplasm</keyword>
<evidence type="ECO:0000256" key="3">
    <source>
        <dbReference type="ARBA" id="ARBA00022741"/>
    </source>
</evidence>
<dbReference type="PANTHER" id="PTHR47969:SF15">
    <property type="entry name" value="CHROMOSOME-ASSOCIATED KINESIN KIF4A-RELATED"/>
    <property type="match status" value="1"/>
</dbReference>
<dbReference type="SUPFAM" id="SSF52540">
    <property type="entry name" value="P-loop containing nucleoside triphosphate hydrolases"/>
    <property type="match status" value="1"/>
</dbReference>
<dbReference type="GO" id="GO:0003774">
    <property type="term" value="F:cytoskeletal motor activity"/>
    <property type="evidence" value="ECO:0007669"/>
    <property type="project" value="UniProtKB-UniRule"/>
</dbReference>
<keyword evidence="7" id="KW-0493">Microtubule</keyword>
<reference evidence="10 11" key="1">
    <citation type="submission" date="2024-09" db="EMBL/GenBank/DDBJ databases">
        <title>Genome sequencing and assembly of Phytophthora oleae, isolate VK10A, causative agent of rot of olive drupes.</title>
        <authorList>
            <person name="Conti Taguali S."/>
            <person name="Riolo M."/>
            <person name="La Spada F."/>
            <person name="Cacciola S.O."/>
            <person name="Dionisio G."/>
        </authorList>
    </citation>
    <scope>NUCLEOTIDE SEQUENCE [LARGE SCALE GENOMIC DNA]</scope>
    <source>
        <strain evidence="10 11">VK10A</strain>
    </source>
</reference>
<evidence type="ECO:0000313" key="11">
    <source>
        <dbReference type="Proteomes" id="UP001632037"/>
    </source>
</evidence>
<keyword evidence="5" id="KW-0175">Coiled coil</keyword>
<dbReference type="AlphaFoldDB" id="A0ABD3FHP9"/>